<protein>
    <recommendedName>
        <fullName evidence="2">Reverse transcriptase zinc-binding domain-containing protein</fullName>
    </recommendedName>
</protein>
<dbReference type="PANTHER" id="PTHR36617">
    <property type="entry name" value="PROTEIN, PUTATIVE-RELATED"/>
    <property type="match status" value="1"/>
</dbReference>
<dbReference type="AlphaFoldDB" id="A0A2N9FT71"/>
<accession>A0A2N9FT71</accession>
<dbReference type="PANTHER" id="PTHR36617:SF15">
    <property type="entry name" value="REVERSE TRANSCRIPTASE ZINC-BINDING DOMAIN-CONTAINING PROTEIN"/>
    <property type="match status" value="1"/>
</dbReference>
<dbReference type="EMBL" id="OIVN01001147">
    <property type="protein sequence ID" value="SPC90432.1"/>
    <property type="molecule type" value="Genomic_DNA"/>
</dbReference>
<sequence>MGKWLWQFGNESDALWRQVIVSKYGYLLGGWCSKEVLGPHGVSLWKNIRKEWDRFSGFLTFEVGDGCLVHFWNSVWCGSQPLKEAYLKLFRLARNKDTLVADHMQYRNDTVHWVLDFIRPVQDWELESMSSSLDLLYSTHVTQVRAWIRCAGREKQKRDTICYPDCALEEYMEA</sequence>
<name>A0A2N9FT71_FAGSY</name>
<proteinExistence type="predicted"/>
<gene>
    <name evidence="1" type="ORF">FSB_LOCUS18314</name>
</gene>
<evidence type="ECO:0008006" key="2">
    <source>
        <dbReference type="Google" id="ProtNLM"/>
    </source>
</evidence>
<evidence type="ECO:0000313" key="1">
    <source>
        <dbReference type="EMBL" id="SPC90432.1"/>
    </source>
</evidence>
<organism evidence="1">
    <name type="scientific">Fagus sylvatica</name>
    <name type="common">Beechnut</name>
    <dbReference type="NCBI Taxonomy" id="28930"/>
    <lineage>
        <taxon>Eukaryota</taxon>
        <taxon>Viridiplantae</taxon>
        <taxon>Streptophyta</taxon>
        <taxon>Embryophyta</taxon>
        <taxon>Tracheophyta</taxon>
        <taxon>Spermatophyta</taxon>
        <taxon>Magnoliopsida</taxon>
        <taxon>eudicotyledons</taxon>
        <taxon>Gunneridae</taxon>
        <taxon>Pentapetalae</taxon>
        <taxon>rosids</taxon>
        <taxon>fabids</taxon>
        <taxon>Fagales</taxon>
        <taxon>Fagaceae</taxon>
        <taxon>Fagus</taxon>
    </lineage>
</organism>
<reference evidence="1" key="1">
    <citation type="submission" date="2018-02" db="EMBL/GenBank/DDBJ databases">
        <authorList>
            <person name="Cohen D.B."/>
            <person name="Kent A.D."/>
        </authorList>
    </citation>
    <scope>NUCLEOTIDE SEQUENCE</scope>
</reference>